<name>A0A195CW16_9HYME</name>
<feature type="compositionally biased region" description="Polar residues" evidence="1">
    <location>
        <begin position="247"/>
        <end position="258"/>
    </location>
</feature>
<keyword evidence="3" id="KW-1185">Reference proteome</keyword>
<dbReference type="Proteomes" id="UP000078542">
    <property type="component" value="Unassembled WGS sequence"/>
</dbReference>
<dbReference type="EMBL" id="KQ977220">
    <property type="protein sequence ID" value="KYN04825.1"/>
    <property type="molecule type" value="Genomic_DNA"/>
</dbReference>
<protein>
    <submittedName>
        <fullName evidence="2">Uncharacterized protein</fullName>
    </submittedName>
</protein>
<organism evidence="2 3">
    <name type="scientific">Cyphomyrmex costatus</name>
    <dbReference type="NCBI Taxonomy" id="456900"/>
    <lineage>
        <taxon>Eukaryota</taxon>
        <taxon>Metazoa</taxon>
        <taxon>Ecdysozoa</taxon>
        <taxon>Arthropoda</taxon>
        <taxon>Hexapoda</taxon>
        <taxon>Insecta</taxon>
        <taxon>Pterygota</taxon>
        <taxon>Neoptera</taxon>
        <taxon>Endopterygota</taxon>
        <taxon>Hymenoptera</taxon>
        <taxon>Apocrita</taxon>
        <taxon>Aculeata</taxon>
        <taxon>Formicoidea</taxon>
        <taxon>Formicidae</taxon>
        <taxon>Myrmicinae</taxon>
        <taxon>Cyphomyrmex</taxon>
    </lineage>
</organism>
<feature type="region of interest" description="Disordered" evidence="1">
    <location>
        <begin position="247"/>
        <end position="275"/>
    </location>
</feature>
<dbReference type="AlphaFoldDB" id="A0A195CW16"/>
<accession>A0A195CW16</accession>
<proteinExistence type="predicted"/>
<reference evidence="2 3" key="1">
    <citation type="submission" date="2016-03" db="EMBL/GenBank/DDBJ databases">
        <title>Cyphomyrmex costatus WGS genome.</title>
        <authorList>
            <person name="Nygaard S."/>
            <person name="Hu H."/>
            <person name="Boomsma J."/>
            <person name="Zhang G."/>
        </authorList>
    </citation>
    <scope>NUCLEOTIDE SEQUENCE [LARGE SCALE GENOMIC DNA]</scope>
    <source>
        <strain evidence="2">MS0001</strain>
        <tissue evidence="2">Whole body</tissue>
    </source>
</reference>
<sequence length="410" mass="45562">MIYQHEGDSRCRPVQTDTMNDISAGLNLGQGEIGSCCSSRFVLPKLPLDRAYKEDENVRDVSRLDEKILNDGIFSPGHFDRPLPGFGTAAGGAAGRKNGIRAVVGVRARATPAEIKFVSPRIYEREREREREREIWSRRRRLRLLIFIWYVTSTRCALQLAVASVYAGEYGAARAGAAFAGNDSMFLPLSPVPRAPPPTLSTALPLFRTTSAAVMPAANAREKLTQASPYGRARCIDRLLRCTSSTLAREPHPTTTLRNPAAHPLPPTKPSRNPLRLHLATTTTGARLRTRSRVKLTNPLEHLRATPFLTGASPPRYRAVITVFFVTSDGSGADAATTRRIGAFVVLRLTRPITHRLLKTYTAVRNAVPARCCCEPRPRTLRSFRVTDIEKIWLPPHTQKPLRHPDGWLR</sequence>
<gene>
    <name evidence="2" type="ORF">ALC62_04209</name>
</gene>
<evidence type="ECO:0000256" key="1">
    <source>
        <dbReference type="SAM" id="MobiDB-lite"/>
    </source>
</evidence>
<evidence type="ECO:0000313" key="2">
    <source>
        <dbReference type="EMBL" id="KYN04825.1"/>
    </source>
</evidence>
<evidence type="ECO:0000313" key="3">
    <source>
        <dbReference type="Proteomes" id="UP000078542"/>
    </source>
</evidence>